<sequence length="411" mass="46479">MSLYPDTYFQNKSAEHININIPDESIPLSLKAQELTLEESKTYMRWYSDILARTNSRTISMNDVFNFLNNFKISDLIKNHIKSIFSKIMNSINIGEFFALLRVISHTLLGEEPSRKLIKIEAPVPQPPSILSKKRINEVVKEDKTPLDIDSFTQFLLTGERPSEKRKKLKSVKFSDQIDIHDASNLTPAESPQPIDYSLPMDQLLDRIKKQPSDEEEQEILKDMEPQINHFQHLHNVDTMSVNGVPRNFLQPNMTGPNQMSHLIPNMTGPNQMSTMFSPSPEPAKPLRPNATGPIDMARIFAPDNNNETPKTTLSAFSSQMSGPTQENTLQNSKPPIPRHRSISSPIPNKTPPPPPPPRRRINNNNNEPTPPPLPPKIYSNENNNSTANILDDLKALQEEVDKITSLTNGF</sequence>
<name>A0A9W4TSF2_9ASCO</name>
<proteinExistence type="predicted"/>
<evidence type="ECO:0000313" key="2">
    <source>
        <dbReference type="EMBL" id="CAI5756178.1"/>
    </source>
</evidence>
<evidence type="ECO:0008006" key="4">
    <source>
        <dbReference type="Google" id="ProtNLM"/>
    </source>
</evidence>
<dbReference type="Proteomes" id="UP001152885">
    <property type="component" value="Unassembled WGS sequence"/>
</dbReference>
<dbReference type="EMBL" id="CANTUO010000001">
    <property type="protein sequence ID" value="CAI5756178.1"/>
    <property type="molecule type" value="Genomic_DNA"/>
</dbReference>
<reference evidence="2" key="1">
    <citation type="submission" date="2022-12" db="EMBL/GenBank/DDBJ databases">
        <authorList>
            <person name="Brejova B."/>
        </authorList>
    </citation>
    <scope>NUCLEOTIDE SEQUENCE</scope>
</reference>
<dbReference type="OrthoDB" id="2553626at2759"/>
<keyword evidence="3" id="KW-1185">Reference proteome</keyword>
<comment type="caution">
    <text evidence="2">The sequence shown here is derived from an EMBL/GenBank/DDBJ whole genome shotgun (WGS) entry which is preliminary data.</text>
</comment>
<evidence type="ECO:0000313" key="3">
    <source>
        <dbReference type="Proteomes" id="UP001152885"/>
    </source>
</evidence>
<organism evidence="2 3">
    <name type="scientific">Candida verbasci</name>
    <dbReference type="NCBI Taxonomy" id="1227364"/>
    <lineage>
        <taxon>Eukaryota</taxon>
        <taxon>Fungi</taxon>
        <taxon>Dikarya</taxon>
        <taxon>Ascomycota</taxon>
        <taxon>Saccharomycotina</taxon>
        <taxon>Pichiomycetes</taxon>
        <taxon>Debaryomycetaceae</taxon>
        <taxon>Candida/Lodderomyces clade</taxon>
        <taxon>Candida</taxon>
    </lineage>
</organism>
<gene>
    <name evidence="2" type="ORF">CANVERA_P0695</name>
</gene>
<accession>A0A9W4TSF2</accession>
<evidence type="ECO:0000256" key="1">
    <source>
        <dbReference type="SAM" id="MobiDB-lite"/>
    </source>
</evidence>
<feature type="compositionally biased region" description="Polar residues" evidence="1">
    <location>
        <begin position="304"/>
        <end position="334"/>
    </location>
</feature>
<protein>
    <recommendedName>
        <fullName evidence="4">Protein SCD5</fullName>
    </recommendedName>
</protein>
<feature type="region of interest" description="Disordered" evidence="1">
    <location>
        <begin position="277"/>
        <end position="385"/>
    </location>
</feature>
<dbReference type="AlphaFoldDB" id="A0A9W4TSF2"/>